<dbReference type="Pfam" id="PF13445">
    <property type="entry name" value="zf-RING_UBOX"/>
    <property type="match status" value="1"/>
</dbReference>
<organism evidence="8 9">
    <name type="scientific">Batillaria attramentaria</name>
    <dbReference type="NCBI Taxonomy" id="370345"/>
    <lineage>
        <taxon>Eukaryota</taxon>
        <taxon>Metazoa</taxon>
        <taxon>Spiralia</taxon>
        <taxon>Lophotrochozoa</taxon>
        <taxon>Mollusca</taxon>
        <taxon>Gastropoda</taxon>
        <taxon>Caenogastropoda</taxon>
        <taxon>Sorbeoconcha</taxon>
        <taxon>Cerithioidea</taxon>
        <taxon>Batillariidae</taxon>
        <taxon>Batillaria</taxon>
    </lineage>
</organism>
<dbReference type="InterPro" id="IPR027370">
    <property type="entry name" value="Znf-RING_euk"/>
</dbReference>
<evidence type="ECO:0000256" key="1">
    <source>
        <dbReference type="ARBA" id="ARBA00022723"/>
    </source>
</evidence>
<proteinExistence type="predicted"/>
<comment type="caution">
    <text evidence="8">The sequence shown here is derived from an EMBL/GenBank/DDBJ whole genome shotgun (WGS) entry which is preliminary data.</text>
</comment>
<gene>
    <name evidence="8" type="ORF">BaRGS_00022259</name>
</gene>
<sequence length="326" mass="36968">MASGTLSETRSDSLQCSVCLDQFKNPKFLHCYHTFCEGCLRRLERKSQVKCPECRSVTEIPDGGVSRLQTNFYITRRLDSASGSAGNGAEMCQFHSTEKLRYFCANCFTPICLDCKMTSPHDRHSAMDLDTAIREARDELKKQKANCEKWLKEATRKLSSYVRTLEEYRRIAEQKQRKAEDELRERAETLKRQVDAALADGLRSIRAASVEVKQPLLQHRSEAERLLQEVQVVEKDFNHVLSDSNRSSGREVFSAWQTMSSGKGSEAQLRRLIQYVSSNPAAHCRNLAVGVQHEECVGPGTIARFVGKARVEGRELADELGQLHFF</sequence>
<dbReference type="Gene3D" id="3.30.160.60">
    <property type="entry name" value="Classic Zinc Finger"/>
    <property type="match status" value="1"/>
</dbReference>
<dbReference type="PANTHER" id="PTHR25462">
    <property type="entry name" value="BONUS, ISOFORM C-RELATED"/>
    <property type="match status" value="1"/>
</dbReference>
<evidence type="ECO:0000313" key="9">
    <source>
        <dbReference type="Proteomes" id="UP001519460"/>
    </source>
</evidence>
<evidence type="ECO:0000256" key="5">
    <source>
        <dbReference type="SAM" id="Coils"/>
    </source>
</evidence>
<feature type="coiled-coil region" evidence="5">
    <location>
        <begin position="126"/>
        <end position="236"/>
    </location>
</feature>
<evidence type="ECO:0000256" key="4">
    <source>
        <dbReference type="PROSITE-ProRule" id="PRU00024"/>
    </source>
</evidence>
<dbReference type="InterPro" id="IPR017907">
    <property type="entry name" value="Znf_RING_CS"/>
</dbReference>
<dbReference type="GO" id="GO:0008270">
    <property type="term" value="F:zinc ion binding"/>
    <property type="evidence" value="ECO:0007669"/>
    <property type="project" value="UniProtKB-KW"/>
</dbReference>
<evidence type="ECO:0000259" key="7">
    <source>
        <dbReference type="PROSITE" id="PS50119"/>
    </source>
</evidence>
<keyword evidence="9" id="KW-1185">Reference proteome</keyword>
<dbReference type="Gene3D" id="3.30.40.10">
    <property type="entry name" value="Zinc/RING finger domain, C3HC4 (zinc finger)"/>
    <property type="match status" value="1"/>
</dbReference>
<evidence type="ECO:0000259" key="6">
    <source>
        <dbReference type="PROSITE" id="PS50089"/>
    </source>
</evidence>
<dbReference type="SUPFAM" id="SSF57845">
    <property type="entry name" value="B-box zinc-binding domain"/>
    <property type="match status" value="1"/>
</dbReference>
<dbReference type="AlphaFoldDB" id="A0ABD0KGT8"/>
<evidence type="ECO:0000256" key="3">
    <source>
        <dbReference type="ARBA" id="ARBA00022833"/>
    </source>
</evidence>
<feature type="domain" description="RING-type" evidence="6">
    <location>
        <begin position="16"/>
        <end position="55"/>
    </location>
</feature>
<dbReference type="InterPro" id="IPR047153">
    <property type="entry name" value="TRIM45/56/19-like"/>
</dbReference>
<dbReference type="SMART" id="SM00184">
    <property type="entry name" value="RING"/>
    <property type="match status" value="1"/>
</dbReference>
<name>A0ABD0KGT8_9CAEN</name>
<dbReference type="InterPro" id="IPR001841">
    <property type="entry name" value="Znf_RING"/>
</dbReference>
<dbReference type="PROSITE" id="PS00518">
    <property type="entry name" value="ZF_RING_1"/>
    <property type="match status" value="1"/>
</dbReference>
<evidence type="ECO:0000313" key="8">
    <source>
        <dbReference type="EMBL" id="KAK7486458.1"/>
    </source>
</evidence>
<protein>
    <submittedName>
        <fullName evidence="8">Uncharacterized protein</fullName>
    </submittedName>
</protein>
<evidence type="ECO:0000256" key="2">
    <source>
        <dbReference type="ARBA" id="ARBA00022771"/>
    </source>
</evidence>
<dbReference type="EMBL" id="JACVVK020000178">
    <property type="protein sequence ID" value="KAK7486458.1"/>
    <property type="molecule type" value="Genomic_DNA"/>
</dbReference>
<keyword evidence="3" id="KW-0862">Zinc</keyword>
<dbReference type="PANTHER" id="PTHR25462:SF296">
    <property type="entry name" value="MEIOTIC P26, ISOFORM F"/>
    <property type="match status" value="1"/>
</dbReference>
<dbReference type="InterPro" id="IPR013083">
    <property type="entry name" value="Znf_RING/FYVE/PHD"/>
</dbReference>
<keyword evidence="1" id="KW-0479">Metal-binding</keyword>
<dbReference type="PROSITE" id="PS50119">
    <property type="entry name" value="ZF_BBOX"/>
    <property type="match status" value="1"/>
</dbReference>
<dbReference type="InterPro" id="IPR000315">
    <property type="entry name" value="Znf_B-box"/>
</dbReference>
<dbReference type="PROSITE" id="PS50089">
    <property type="entry name" value="ZF_RING_2"/>
    <property type="match status" value="1"/>
</dbReference>
<accession>A0ABD0KGT8</accession>
<dbReference type="SUPFAM" id="SSF57850">
    <property type="entry name" value="RING/U-box"/>
    <property type="match status" value="1"/>
</dbReference>
<keyword evidence="5" id="KW-0175">Coiled coil</keyword>
<dbReference type="Pfam" id="PF00643">
    <property type="entry name" value="zf-B_box"/>
    <property type="match status" value="1"/>
</dbReference>
<dbReference type="Proteomes" id="UP001519460">
    <property type="component" value="Unassembled WGS sequence"/>
</dbReference>
<feature type="domain" description="B box-type" evidence="7">
    <location>
        <begin position="87"/>
        <end position="129"/>
    </location>
</feature>
<keyword evidence="2 4" id="KW-0863">Zinc-finger</keyword>
<reference evidence="8 9" key="1">
    <citation type="journal article" date="2023" name="Sci. Data">
        <title>Genome assembly of the Korean intertidal mud-creeper Batillaria attramentaria.</title>
        <authorList>
            <person name="Patra A.K."/>
            <person name="Ho P.T."/>
            <person name="Jun S."/>
            <person name="Lee S.J."/>
            <person name="Kim Y."/>
            <person name="Won Y.J."/>
        </authorList>
    </citation>
    <scope>NUCLEOTIDE SEQUENCE [LARGE SCALE GENOMIC DNA]</scope>
    <source>
        <strain evidence="8">Wonlab-2016</strain>
    </source>
</reference>